<dbReference type="PANTHER" id="PTHR43046:SF12">
    <property type="entry name" value="GDP-MANNOSE MANNOSYL HYDROLASE"/>
    <property type="match status" value="1"/>
</dbReference>
<name>A0A512T215_9MICO</name>
<accession>A0A512T215</accession>
<dbReference type="SUPFAM" id="SSF55811">
    <property type="entry name" value="Nudix"/>
    <property type="match status" value="1"/>
</dbReference>
<dbReference type="RefSeq" id="WP_147065023.1">
    <property type="nucleotide sequence ID" value="NZ_BAABDN010000001.1"/>
</dbReference>
<protein>
    <recommendedName>
        <fullName evidence="4">Nudix hydrolase domain-containing protein</fullName>
    </recommendedName>
</protein>
<dbReference type="OrthoDB" id="193829at2"/>
<comment type="cofactor">
    <cofactor evidence="1">
        <name>Mg(2+)</name>
        <dbReference type="ChEBI" id="CHEBI:18420"/>
    </cofactor>
</comment>
<keyword evidence="6" id="KW-1185">Reference proteome</keyword>
<organism evidence="5 6">
    <name type="scientific">Knoellia locipacati</name>
    <dbReference type="NCBI Taxonomy" id="882824"/>
    <lineage>
        <taxon>Bacteria</taxon>
        <taxon>Bacillati</taxon>
        <taxon>Actinomycetota</taxon>
        <taxon>Actinomycetes</taxon>
        <taxon>Micrococcales</taxon>
        <taxon>Intrasporangiaceae</taxon>
        <taxon>Knoellia</taxon>
    </lineage>
</organism>
<dbReference type="Gene3D" id="3.90.79.10">
    <property type="entry name" value="Nucleoside Triphosphate Pyrophosphohydrolase"/>
    <property type="match status" value="1"/>
</dbReference>
<evidence type="ECO:0000256" key="3">
    <source>
        <dbReference type="ARBA" id="ARBA00022842"/>
    </source>
</evidence>
<dbReference type="Pfam" id="PF00293">
    <property type="entry name" value="NUDIX"/>
    <property type="match status" value="1"/>
</dbReference>
<dbReference type="InterPro" id="IPR015797">
    <property type="entry name" value="NUDIX_hydrolase-like_dom_sf"/>
</dbReference>
<keyword evidence="3" id="KW-0460">Magnesium</keyword>
<sequence>MVILPSDDGTRHAVAGFGPTLENPLGFHRLVGGGVEPGETARDAAIREVHEELGAGLVDVELLGVLENIFELDGEPGHEVVFVHTGRLDPAGAIPPEGGMFVDNGDPMPVEWRPVDDGDVTVPLHPPGASALARRAARRA</sequence>
<dbReference type="GO" id="GO:0016787">
    <property type="term" value="F:hydrolase activity"/>
    <property type="evidence" value="ECO:0007669"/>
    <property type="project" value="UniProtKB-KW"/>
</dbReference>
<dbReference type="PROSITE" id="PS51462">
    <property type="entry name" value="NUDIX"/>
    <property type="match status" value="1"/>
</dbReference>
<comment type="caution">
    <text evidence="5">The sequence shown here is derived from an EMBL/GenBank/DDBJ whole genome shotgun (WGS) entry which is preliminary data.</text>
</comment>
<dbReference type="PROSITE" id="PS00893">
    <property type="entry name" value="NUDIX_BOX"/>
    <property type="match status" value="1"/>
</dbReference>
<evidence type="ECO:0000256" key="2">
    <source>
        <dbReference type="ARBA" id="ARBA00022801"/>
    </source>
</evidence>
<evidence type="ECO:0000256" key="1">
    <source>
        <dbReference type="ARBA" id="ARBA00001946"/>
    </source>
</evidence>
<keyword evidence="2" id="KW-0378">Hydrolase</keyword>
<evidence type="ECO:0000313" key="5">
    <source>
        <dbReference type="EMBL" id="GEQ14191.1"/>
    </source>
</evidence>
<dbReference type="InterPro" id="IPR000086">
    <property type="entry name" value="NUDIX_hydrolase_dom"/>
</dbReference>
<reference evidence="5 6" key="1">
    <citation type="submission" date="2019-07" db="EMBL/GenBank/DDBJ databases">
        <title>Whole genome shotgun sequence of Knoellia locipacati NBRC 109775.</title>
        <authorList>
            <person name="Hosoyama A."/>
            <person name="Uohara A."/>
            <person name="Ohji S."/>
            <person name="Ichikawa N."/>
        </authorList>
    </citation>
    <scope>NUCLEOTIDE SEQUENCE [LARGE SCALE GENOMIC DNA]</scope>
    <source>
        <strain evidence="5 6">NBRC 109775</strain>
    </source>
</reference>
<dbReference type="CDD" id="cd04688">
    <property type="entry name" value="NUDIX_Hydrolase"/>
    <property type="match status" value="1"/>
</dbReference>
<evidence type="ECO:0000313" key="6">
    <source>
        <dbReference type="Proteomes" id="UP000321793"/>
    </source>
</evidence>
<evidence type="ECO:0000259" key="4">
    <source>
        <dbReference type="PROSITE" id="PS51462"/>
    </source>
</evidence>
<dbReference type="Proteomes" id="UP000321793">
    <property type="component" value="Unassembled WGS sequence"/>
</dbReference>
<proteinExistence type="predicted"/>
<dbReference type="PANTHER" id="PTHR43046">
    <property type="entry name" value="GDP-MANNOSE MANNOSYL HYDROLASE"/>
    <property type="match status" value="1"/>
</dbReference>
<dbReference type="AlphaFoldDB" id="A0A512T215"/>
<gene>
    <name evidence="5" type="ORF">KLO01_22380</name>
</gene>
<dbReference type="InterPro" id="IPR020084">
    <property type="entry name" value="NUDIX_hydrolase_CS"/>
</dbReference>
<feature type="domain" description="Nudix hydrolase" evidence="4">
    <location>
        <begin position="1"/>
        <end position="136"/>
    </location>
</feature>
<dbReference type="EMBL" id="BKBA01000008">
    <property type="protein sequence ID" value="GEQ14191.1"/>
    <property type="molecule type" value="Genomic_DNA"/>
</dbReference>